<dbReference type="Proteomes" id="UP000178583">
    <property type="component" value="Unassembled WGS sequence"/>
</dbReference>
<sequence>MYLKLGDCENGETFHDFTNDPILFVAGRTGSGKSNLLHFLLEQFLQNERYSNFGLVLIDCKRVEFLDYSELNNLIGNRVYPGTDILKCNVLDKLVASD</sequence>
<organism evidence="2 3">
    <name type="scientific">Candidatus Berkelbacteria bacterium RIFOXYA2_FULL_43_10</name>
    <dbReference type="NCBI Taxonomy" id="1797472"/>
    <lineage>
        <taxon>Bacteria</taxon>
        <taxon>Candidatus Berkelbacteria</taxon>
    </lineage>
</organism>
<proteinExistence type="predicted"/>
<evidence type="ECO:0000313" key="3">
    <source>
        <dbReference type="Proteomes" id="UP000178583"/>
    </source>
</evidence>
<gene>
    <name evidence="2" type="ORF">A2215_01530</name>
</gene>
<name>A0A1F5E6U4_9BACT</name>
<accession>A0A1F5E6U4</accession>
<dbReference type="InterPro" id="IPR002543">
    <property type="entry name" value="FtsK_dom"/>
</dbReference>
<dbReference type="GO" id="GO:0003677">
    <property type="term" value="F:DNA binding"/>
    <property type="evidence" value="ECO:0007669"/>
    <property type="project" value="InterPro"/>
</dbReference>
<dbReference type="InterPro" id="IPR027417">
    <property type="entry name" value="P-loop_NTPase"/>
</dbReference>
<evidence type="ECO:0000259" key="1">
    <source>
        <dbReference type="Pfam" id="PF01580"/>
    </source>
</evidence>
<dbReference type="AlphaFoldDB" id="A0A1F5E6U4"/>
<protein>
    <recommendedName>
        <fullName evidence="1">FtsK domain-containing protein</fullName>
    </recommendedName>
</protein>
<dbReference type="EMBL" id="MEZY01000038">
    <property type="protein sequence ID" value="OGD63129.1"/>
    <property type="molecule type" value="Genomic_DNA"/>
</dbReference>
<reference evidence="2 3" key="1">
    <citation type="journal article" date="2016" name="Nat. Commun.">
        <title>Thousands of microbial genomes shed light on interconnected biogeochemical processes in an aquifer system.</title>
        <authorList>
            <person name="Anantharaman K."/>
            <person name="Brown C.T."/>
            <person name="Hug L.A."/>
            <person name="Sharon I."/>
            <person name="Castelle C.J."/>
            <person name="Probst A.J."/>
            <person name="Thomas B.C."/>
            <person name="Singh A."/>
            <person name="Wilkins M.J."/>
            <person name="Karaoz U."/>
            <person name="Brodie E.L."/>
            <person name="Williams K.H."/>
            <person name="Hubbard S.S."/>
            <person name="Banfield J.F."/>
        </authorList>
    </citation>
    <scope>NUCLEOTIDE SEQUENCE [LARGE SCALE GENOMIC DNA]</scope>
</reference>
<evidence type="ECO:0000313" key="2">
    <source>
        <dbReference type="EMBL" id="OGD63129.1"/>
    </source>
</evidence>
<feature type="domain" description="FtsK" evidence="1">
    <location>
        <begin position="16"/>
        <end position="76"/>
    </location>
</feature>
<dbReference type="STRING" id="1797472.A2215_01530"/>
<dbReference type="Pfam" id="PF01580">
    <property type="entry name" value="FtsK_SpoIIIE"/>
    <property type="match status" value="1"/>
</dbReference>
<dbReference type="GO" id="GO:0005524">
    <property type="term" value="F:ATP binding"/>
    <property type="evidence" value="ECO:0007669"/>
    <property type="project" value="InterPro"/>
</dbReference>
<comment type="caution">
    <text evidence="2">The sequence shown here is derived from an EMBL/GenBank/DDBJ whole genome shotgun (WGS) entry which is preliminary data.</text>
</comment>
<dbReference type="Gene3D" id="3.40.50.300">
    <property type="entry name" value="P-loop containing nucleotide triphosphate hydrolases"/>
    <property type="match status" value="1"/>
</dbReference>
<dbReference type="SUPFAM" id="SSF52540">
    <property type="entry name" value="P-loop containing nucleoside triphosphate hydrolases"/>
    <property type="match status" value="1"/>
</dbReference>